<evidence type="ECO:0000313" key="2">
    <source>
        <dbReference type="Proteomes" id="UP001151760"/>
    </source>
</evidence>
<dbReference type="Pfam" id="PF12895">
    <property type="entry name" value="ANAPC3"/>
    <property type="match status" value="1"/>
</dbReference>
<dbReference type="Gene3D" id="1.25.40.10">
    <property type="entry name" value="Tetratricopeptide repeat domain"/>
    <property type="match status" value="1"/>
</dbReference>
<feature type="non-terminal residue" evidence="1">
    <location>
        <position position="385"/>
    </location>
</feature>
<protein>
    <submittedName>
        <fullName evidence="1">FAR1-related sequence 5-like protein</fullName>
    </submittedName>
</protein>
<accession>A0ABQ5B991</accession>
<dbReference type="InterPro" id="IPR011990">
    <property type="entry name" value="TPR-like_helical_dom_sf"/>
</dbReference>
<sequence length="385" mass="43980">MSQLMAIKESFERSEISRYHKRNIPCFSLLRGAVSNEALDLMVKEIDRSNGFQLDSSTCACQQHKSCGLPCACRLSLYVHLGECIPLDSIDKFWRTLNLSPATSLQSDNIRCDTEIHKFKEHFNKQTEAGKRSFLRKLVDIFNPSKTTMKRLAVKKNTLGRPSLKKQKKYAPPKSKDLRTCSQSARFFGIDLNTEPERHSSYTNYQTNCDRDPIPDLNEEPARHSSFVDLNEEPTNFFDYIPENFHPHIIDFYDVRGDGNCGFRKFGVCGCEFVMESVLIDRVQNSLRDLIYTDAIFKCELLCAEFPSETNLQLLARCYLQSNKSYAAYQILKGTQKPQSRYLFAISCFQMDLLKEAEMALCPSNEPSAEVPNGAAGHYLLGLIY</sequence>
<reference evidence="1" key="2">
    <citation type="submission" date="2022-01" db="EMBL/GenBank/DDBJ databases">
        <authorList>
            <person name="Yamashiro T."/>
            <person name="Shiraishi A."/>
            <person name="Satake H."/>
            <person name="Nakayama K."/>
        </authorList>
    </citation>
    <scope>NUCLEOTIDE SEQUENCE</scope>
</reference>
<keyword evidence="2" id="KW-1185">Reference proteome</keyword>
<evidence type="ECO:0000313" key="1">
    <source>
        <dbReference type="EMBL" id="GJT10066.1"/>
    </source>
</evidence>
<dbReference type="EMBL" id="BQNB010012960">
    <property type="protein sequence ID" value="GJT10066.1"/>
    <property type="molecule type" value="Genomic_DNA"/>
</dbReference>
<dbReference type="PANTHER" id="PTHR31569">
    <property type="entry name" value="SWIM-TYPE DOMAIN-CONTAINING PROTEIN"/>
    <property type="match status" value="1"/>
</dbReference>
<name>A0ABQ5B991_9ASTR</name>
<comment type="caution">
    <text evidence="1">The sequence shown here is derived from an EMBL/GenBank/DDBJ whole genome shotgun (WGS) entry which is preliminary data.</text>
</comment>
<organism evidence="1 2">
    <name type="scientific">Tanacetum coccineum</name>
    <dbReference type="NCBI Taxonomy" id="301880"/>
    <lineage>
        <taxon>Eukaryota</taxon>
        <taxon>Viridiplantae</taxon>
        <taxon>Streptophyta</taxon>
        <taxon>Embryophyta</taxon>
        <taxon>Tracheophyta</taxon>
        <taxon>Spermatophyta</taxon>
        <taxon>Magnoliopsida</taxon>
        <taxon>eudicotyledons</taxon>
        <taxon>Gunneridae</taxon>
        <taxon>Pentapetalae</taxon>
        <taxon>asterids</taxon>
        <taxon>campanulids</taxon>
        <taxon>Asterales</taxon>
        <taxon>Asteraceae</taxon>
        <taxon>Asteroideae</taxon>
        <taxon>Anthemideae</taxon>
        <taxon>Anthemidinae</taxon>
        <taxon>Tanacetum</taxon>
    </lineage>
</organism>
<proteinExistence type="predicted"/>
<reference evidence="1" key="1">
    <citation type="journal article" date="2022" name="Int. J. Mol. Sci.">
        <title>Draft Genome of Tanacetum Coccineum: Genomic Comparison of Closely Related Tanacetum-Family Plants.</title>
        <authorList>
            <person name="Yamashiro T."/>
            <person name="Shiraishi A."/>
            <person name="Nakayama K."/>
            <person name="Satake H."/>
        </authorList>
    </citation>
    <scope>NUCLEOTIDE SEQUENCE</scope>
</reference>
<dbReference type="Proteomes" id="UP001151760">
    <property type="component" value="Unassembled WGS sequence"/>
</dbReference>
<dbReference type="PANTHER" id="PTHR31569:SF4">
    <property type="entry name" value="SWIM-TYPE DOMAIN-CONTAINING PROTEIN"/>
    <property type="match status" value="1"/>
</dbReference>
<gene>
    <name evidence="1" type="ORF">Tco_0857108</name>
</gene>
<dbReference type="InterPro" id="IPR052579">
    <property type="entry name" value="Zinc_finger_SWIM"/>
</dbReference>